<keyword evidence="2" id="KW-1133">Transmembrane helix</keyword>
<dbReference type="EMBL" id="BAABBR010000001">
    <property type="protein sequence ID" value="GAA4033741.1"/>
    <property type="molecule type" value="Genomic_DNA"/>
</dbReference>
<gene>
    <name evidence="3" type="ORF">GCM10022281_12080</name>
</gene>
<feature type="compositionally biased region" description="Basic and acidic residues" evidence="1">
    <location>
        <begin position="51"/>
        <end position="60"/>
    </location>
</feature>
<name>A0ABP7U1V4_9SPHN</name>
<keyword evidence="2" id="KW-0472">Membrane</keyword>
<dbReference type="Pfam" id="PF07274">
    <property type="entry name" value="DUF1440"/>
    <property type="match status" value="1"/>
</dbReference>
<sequence length="165" mass="16915">MSKDQTRPSTNPDLLRGAAAGLVAGLAASFAMDLAQRLLSKMQPPSDSEPATEKAADRLAEAATGAPVPKESRPMAGQAVHYAFGAVLGASYGALAERYPDITEGGGALFGLGTALIFDEVGVPAAGLGDAPWKAKPETHLYALASHLVFGTATEGTRRLVRAAL</sequence>
<organism evidence="3 4">
    <name type="scientific">Sphingomonas rosea</name>
    <dbReference type="NCBI Taxonomy" id="335605"/>
    <lineage>
        <taxon>Bacteria</taxon>
        <taxon>Pseudomonadati</taxon>
        <taxon>Pseudomonadota</taxon>
        <taxon>Alphaproteobacteria</taxon>
        <taxon>Sphingomonadales</taxon>
        <taxon>Sphingomonadaceae</taxon>
        <taxon>Sphingomonas</taxon>
    </lineage>
</organism>
<evidence type="ECO:0000256" key="2">
    <source>
        <dbReference type="SAM" id="Phobius"/>
    </source>
</evidence>
<accession>A0ABP7U1V4</accession>
<keyword evidence="2" id="KW-0812">Transmembrane</keyword>
<feature type="region of interest" description="Disordered" evidence="1">
    <location>
        <begin position="41"/>
        <end position="73"/>
    </location>
</feature>
<keyword evidence="4" id="KW-1185">Reference proteome</keyword>
<comment type="caution">
    <text evidence="3">The sequence shown here is derived from an EMBL/GenBank/DDBJ whole genome shotgun (WGS) entry which is preliminary data.</text>
</comment>
<reference evidence="4" key="1">
    <citation type="journal article" date="2019" name="Int. J. Syst. Evol. Microbiol.">
        <title>The Global Catalogue of Microorganisms (GCM) 10K type strain sequencing project: providing services to taxonomists for standard genome sequencing and annotation.</title>
        <authorList>
            <consortium name="The Broad Institute Genomics Platform"/>
            <consortium name="The Broad Institute Genome Sequencing Center for Infectious Disease"/>
            <person name="Wu L."/>
            <person name="Ma J."/>
        </authorList>
    </citation>
    <scope>NUCLEOTIDE SEQUENCE [LARGE SCALE GENOMIC DNA]</scope>
    <source>
        <strain evidence="4">JCM 17564</strain>
    </source>
</reference>
<dbReference type="RefSeq" id="WP_344696134.1">
    <property type="nucleotide sequence ID" value="NZ_BAABBR010000001.1"/>
</dbReference>
<proteinExistence type="predicted"/>
<evidence type="ECO:0008006" key="5">
    <source>
        <dbReference type="Google" id="ProtNLM"/>
    </source>
</evidence>
<evidence type="ECO:0000313" key="4">
    <source>
        <dbReference type="Proteomes" id="UP001424459"/>
    </source>
</evidence>
<feature type="transmembrane region" description="Helical" evidence="2">
    <location>
        <begin position="14"/>
        <end position="35"/>
    </location>
</feature>
<protein>
    <recommendedName>
        <fullName evidence="5">DUF1440 domain-containing protein</fullName>
    </recommendedName>
</protein>
<dbReference type="InterPro" id="IPR009898">
    <property type="entry name" value="DUF1440"/>
</dbReference>
<dbReference type="Proteomes" id="UP001424459">
    <property type="component" value="Unassembled WGS sequence"/>
</dbReference>
<evidence type="ECO:0000256" key="1">
    <source>
        <dbReference type="SAM" id="MobiDB-lite"/>
    </source>
</evidence>
<evidence type="ECO:0000313" key="3">
    <source>
        <dbReference type="EMBL" id="GAA4033741.1"/>
    </source>
</evidence>